<sequence>MEKTTNRWAVAIAGVIMQLLLGTVYGWSVFKTPLMEAHGWSGIQVGMAFTIAIFCLGTAAALGGKFVDKAGARKVATCAALLFGLGTLLAGYANSISNLWLLWLGYGVIAGIGNGLGYITPIAVLIRWFPDKKGLITGLAVMGFGFGSALIGQIVPLILPAVGLTNTFYVLGIIFLAILGLAAQFLNNPPSGWTLPAAATNAQAKAPVAIKSLGLKDAVGTYQFYLLWLVLFINVTAGIALISNLSPMAQGQLGVTAVAAGTIIFISSLFNGLGRLFWASLSDKIGRKNVFLTILITQVPLFFLLPQVTNLWVFSAMCCYILSCYGGGFATMPSFAVDTFGPKNIGNIYGKILFAWGLAGVVGPMLMEYIKSISNNFSMALIIASALLVLGAVLISFYKKPELAAG</sequence>
<keyword evidence="4 5" id="KW-0472">Membrane</keyword>
<evidence type="ECO:0000256" key="5">
    <source>
        <dbReference type="SAM" id="Phobius"/>
    </source>
</evidence>
<comment type="caution">
    <text evidence="7">The sequence shown here is derived from an EMBL/GenBank/DDBJ whole genome shotgun (WGS) entry which is preliminary data.</text>
</comment>
<dbReference type="SUPFAM" id="SSF103473">
    <property type="entry name" value="MFS general substrate transporter"/>
    <property type="match status" value="1"/>
</dbReference>
<comment type="subcellular location">
    <subcellularLocation>
        <location evidence="1">Cell membrane</location>
        <topology evidence="1">Multi-pass membrane protein</topology>
    </subcellularLocation>
</comment>
<dbReference type="InterPro" id="IPR036259">
    <property type="entry name" value="MFS_trans_sf"/>
</dbReference>
<dbReference type="CDD" id="cd17353">
    <property type="entry name" value="MFS_OFA_like"/>
    <property type="match status" value="1"/>
</dbReference>
<evidence type="ECO:0000256" key="2">
    <source>
        <dbReference type="ARBA" id="ARBA00022692"/>
    </source>
</evidence>
<dbReference type="InterPro" id="IPR011701">
    <property type="entry name" value="MFS"/>
</dbReference>
<dbReference type="PANTHER" id="PTHR11360:SF317">
    <property type="entry name" value="MAJOR FACILITATOR SUPERFAMILY (MFS) PROFILE DOMAIN-CONTAINING PROTEIN-RELATED"/>
    <property type="match status" value="1"/>
</dbReference>
<dbReference type="Proteomes" id="UP000231343">
    <property type="component" value="Unassembled WGS sequence"/>
</dbReference>
<evidence type="ECO:0000256" key="4">
    <source>
        <dbReference type="ARBA" id="ARBA00023136"/>
    </source>
</evidence>
<gene>
    <name evidence="7" type="ORF">COT42_02040</name>
</gene>
<dbReference type="AlphaFoldDB" id="A0A2H0Y0H9"/>
<accession>A0A2H0Y0H9</accession>
<dbReference type="PANTHER" id="PTHR11360">
    <property type="entry name" value="MONOCARBOXYLATE TRANSPORTER"/>
    <property type="match status" value="1"/>
</dbReference>
<dbReference type="Pfam" id="PF07690">
    <property type="entry name" value="MFS_1"/>
    <property type="match status" value="1"/>
</dbReference>
<evidence type="ECO:0000256" key="3">
    <source>
        <dbReference type="ARBA" id="ARBA00022989"/>
    </source>
</evidence>
<organism evidence="7 8">
    <name type="scientific">Candidatus Saganbacteria bacterium CG08_land_8_20_14_0_20_45_16</name>
    <dbReference type="NCBI Taxonomy" id="2014293"/>
    <lineage>
        <taxon>Bacteria</taxon>
        <taxon>Bacillati</taxon>
        <taxon>Saganbacteria</taxon>
    </lineage>
</organism>
<feature type="domain" description="Major facilitator superfamily (MFS) profile" evidence="6">
    <location>
        <begin position="6"/>
        <end position="403"/>
    </location>
</feature>
<evidence type="ECO:0000313" key="7">
    <source>
        <dbReference type="EMBL" id="PIS30947.1"/>
    </source>
</evidence>
<dbReference type="EMBL" id="PEYM01000042">
    <property type="protein sequence ID" value="PIS30947.1"/>
    <property type="molecule type" value="Genomic_DNA"/>
</dbReference>
<proteinExistence type="predicted"/>
<feature type="transmembrane region" description="Helical" evidence="5">
    <location>
        <begin position="312"/>
        <end position="336"/>
    </location>
</feature>
<name>A0A2H0Y0H9_UNCSA</name>
<evidence type="ECO:0000313" key="8">
    <source>
        <dbReference type="Proteomes" id="UP000231343"/>
    </source>
</evidence>
<reference evidence="7 8" key="1">
    <citation type="submission" date="2017-09" db="EMBL/GenBank/DDBJ databases">
        <title>Depth-based differentiation of microbial function through sediment-hosted aquifers and enrichment of novel symbionts in the deep terrestrial subsurface.</title>
        <authorList>
            <person name="Probst A.J."/>
            <person name="Ladd B."/>
            <person name="Jarett J.K."/>
            <person name="Geller-Mcgrath D.E."/>
            <person name="Sieber C.M."/>
            <person name="Emerson J.B."/>
            <person name="Anantharaman K."/>
            <person name="Thomas B.C."/>
            <person name="Malmstrom R."/>
            <person name="Stieglmeier M."/>
            <person name="Klingl A."/>
            <person name="Woyke T."/>
            <person name="Ryan C.M."/>
            <person name="Banfield J.F."/>
        </authorList>
    </citation>
    <scope>NUCLEOTIDE SEQUENCE [LARGE SCALE GENOMIC DNA]</scope>
    <source>
        <strain evidence="7">CG08_land_8_20_14_0_20_45_16</strain>
    </source>
</reference>
<feature type="transmembrane region" description="Helical" evidence="5">
    <location>
        <begin position="224"/>
        <end position="243"/>
    </location>
</feature>
<dbReference type="Gene3D" id="1.20.1250.20">
    <property type="entry name" value="MFS general substrate transporter like domains"/>
    <property type="match status" value="2"/>
</dbReference>
<feature type="transmembrane region" description="Helical" evidence="5">
    <location>
        <begin position="138"/>
        <end position="162"/>
    </location>
</feature>
<keyword evidence="3 5" id="KW-1133">Transmembrane helix</keyword>
<feature type="transmembrane region" description="Helical" evidence="5">
    <location>
        <begin position="255"/>
        <end position="278"/>
    </location>
</feature>
<feature type="transmembrane region" description="Helical" evidence="5">
    <location>
        <begin position="379"/>
        <end position="398"/>
    </location>
</feature>
<feature type="transmembrane region" description="Helical" evidence="5">
    <location>
        <begin position="100"/>
        <end position="126"/>
    </location>
</feature>
<feature type="transmembrane region" description="Helical" evidence="5">
    <location>
        <begin position="348"/>
        <end position="367"/>
    </location>
</feature>
<feature type="transmembrane region" description="Helical" evidence="5">
    <location>
        <begin position="290"/>
        <end position="306"/>
    </location>
</feature>
<evidence type="ECO:0000256" key="1">
    <source>
        <dbReference type="ARBA" id="ARBA00004651"/>
    </source>
</evidence>
<feature type="transmembrane region" description="Helical" evidence="5">
    <location>
        <begin position="42"/>
        <end position="63"/>
    </location>
</feature>
<feature type="transmembrane region" description="Helical" evidence="5">
    <location>
        <begin position="75"/>
        <end position="94"/>
    </location>
</feature>
<dbReference type="InterPro" id="IPR050327">
    <property type="entry name" value="Proton-linked_MCT"/>
</dbReference>
<dbReference type="GO" id="GO:0005886">
    <property type="term" value="C:plasma membrane"/>
    <property type="evidence" value="ECO:0007669"/>
    <property type="project" value="UniProtKB-SubCell"/>
</dbReference>
<dbReference type="GO" id="GO:0022857">
    <property type="term" value="F:transmembrane transporter activity"/>
    <property type="evidence" value="ECO:0007669"/>
    <property type="project" value="InterPro"/>
</dbReference>
<dbReference type="InterPro" id="IPR020846">
    <property type="entry name" value="MFS_dom"/>
</dbReference>
<keyword evidence="2 5" id="KW-0812">Transmembrane</keyword>
<protein>
    <submittedName>
        <fullName evidence="7">Oxalate:formate antiporter</fullName>
    </submittedName>
</protein>
<evidence type="ECO:0000259" key="6">
    <source>
        <dbReference type="PROSITE" id="PS50850"/>
    </source>
</evidence>
<dbReference type="PROSITE" id="PS50850">
    <property type="entry name" value="MFS"/>
    <property type="match status" value="1"/>
</dbReference>
<feature type="transmembrane region" description="Helical" evidence="5">
    <location>
        <begin position="168"/>
        <end position="186"/>
    </location>
</feature>